<feature type="domain" description="CARDB" evidence="2">
    <location>
        <begin position="1376"/>
        <end position="1481"/>
    </location>
</feature>
<feature type="chain" id="PRO_5031298545" description="CARDB domain-containing protein" evidence="1">
    <location>
        <begin position="20"/>
        <end position="1934"/>
    </location>
</feature>
<dbReference type="Pfam" id="PF07705">
    <property type="entry name" value="CARDB"/>
    <property type="match status" value="3"/>
</dbReference>
<organism evidence="3 4">
    <name type="scientific">Flammeovirga agarivorans</name>
    <dbReference type="NCBI Taxonomy" id="2726742"/>
    <lineage>
        <taxon>Bacteria</taxon>
        <taxon>Pseudomonadati</taxon>
        <taxon>Bacteroidota</taxon>
        <taxon>Cytophagia</taxon>
        <taxon>Cytophagales</taxon>
        <taxon>Flammeovirgaceae</taxon>
        <taxon>Flammeovirga</taxon>
    </lineage>
</organism>
<evidence type="ECO:0000313" key="3">
    <source>
        <dbReference type="EMBL" id="NLR93456.1"/>
    </source>
</evidence>
<keyword evidence="1" id="KW-0732">Signal</keyword>
<dbReference type="InterPro" id="IPR013783">
    <property type="entry name" value="Ig-like_fold"/>
</dbReference>
<keyword evidence="4" id="KW-1185">Reference proteome</keyword>
<feature type="domain" description="CARDB" evidence="2">
    <location>
        <begin position="841"/>
        <end position="932"/>
    </location>
</feature>
<dbReference type="EMBL" id="JABAIL010000006">
    <property type="protein sequence ID" value="NLR93456.1"/>
    <property type="molecule type" value="Genomic_DNA"/>
</dbReference>
<comment type="caution">
    <text evidence="3">The sequence shown here is derived from an EMBL/GenBank/DDBJ whole genome shotgun (WGS) entry which is preliminary data.</text>
</comment>
<feature type="signal peptide" evidence="1">
    <location>
        <begin position="1"/>
        <end position="19"/>
    </location>
</feature>
<dbReference type="Gene3D" id="2.60.120.260">
    <property type="entry name" value="Galactose-binding domain-like"/>
    <property type="match status" value="3"/>
</dbReference>
<dbReference type="RefSeq" id="WP_168884167.1">
    <property type="nucleotide sequence ID" value="NZ_JABAIL010000006.1"/>
</dbReference>
<evidence type="ECO:0000259" key="2">
    <source>
        <dbReference type="Pfam" id="PF07705"/>
    </source>
</evidence>
<gene>
    <name evidence="3" type="ORF">HGP29_19825</name>
</gene>
<reference evidence="3 4" key="1">
    <citation type="submission" date="2020-04" db="EMBL/GenBank/DDBJ databases">
        <title>Flammeovirga sp. SR4, a novel species isolated from seawater.</title>
        <authorList>
            <person name="Wang X."/>
        </authorList>
    </citation>
    <scope>NUCLEOTIDE SEQUENCE [LARGE SCALE GENOMIC DNA]</scope>
    <source>
        <strain evidence="3 4">SR4</strain>
    </source>
</reference>
<proteinExistence type="predicted"/>
<protein>
    <recommendedName>
        <fullName evidence="2">CARDB domain-containing protein</fullName>
    </recommendedName>
</protein>
<name>A0A7X8SNG3_9BACT</name>
<accession>A0A7X8SNG3</accession>
<dbReference type="InterPro" id="IPR011635">
    <property type="entry name" value="CARDB"/>
</dbReference>
<feature type="domain" description="CARDB" evidence="2">
    <location>
        <begin position="497"/>
        <end position="604"/>
    </location>
</feature>
<dbReference type="Proteomes" id="UP000585050">
    <property type="component" value="Unassembled WGS sequence"/>
</dbReference>
<evidence type="ECO:0000256" key="1">
    <source>
        <dbReference type="SAM" id="SignalP"/>
    </source>
</evidence>
<sequence length="1934" mass="224379">MNKILSSVFFFLLFNVSVAQINLPYFNDFEEEDSITWTSYSLHDDIKVWELGTPTSYILNKHSSGVKAWGTNINGRPTTTGRYYLETPDFNFSDSSNYVLSFTHSFHFYVTNWGYIEYSINEGESWQLLLDDLSEKNLWMYKHSNNGYYYGWSGLQSDRIHSSAYNCTFLKGEDKVRFRFGVNISPSSEGWLIDDFKISELERNYEGNNHPNNYITINDTSIIGSYSFDYHGLVGDNSSRRKVNIYLSTEERFDINKSILLAESNSIKNLKNKYSLPEKLNVGNYYLHAFLIPDSIAFETNADDNISTMPFSVDTVYSLPYKDDFQNSDTFWKSMNQNFKEDSVWFHGDHVLGSKYVGANSRENIMYTDMTYYSKNESLSTLESPSFDLSGKDQKMVSIYFNYQSGIFEDKVSLGLNIKKSPTYPYEEYKFSYKFDKGYSLDLKNNNEWNYFSTLIDSTFYGENIKFYFKLYRASNYPNYIYGDVAIDDFYVGKPLADLLIIPQSEIFAYNNGSTHQVQLIYKNNGLVDAEGFTTNFYWSDDDKLDNTDSLLFSSSIEGLLANENKIDTLLIDLPTDSIGVYYLISKIDPDNLVEEIWDRNNILVTPVHINAIQKTPYSIDFEKETEGWYHTSLFGKDDWEHAMSTEGELKWNKGKALVTKPNGPVSSNSVMRLYTPTFDLSEIDNPVLEFDLLYDNYSNTIYTYNQPHLNLSYSTDNGFTWNLLDTTNTSFKGWYYKSYFNSSNGKDYQDGYSISKIHYQNQERSFINSRDYKTRDAINAEQQILDIAFLKGKRNVKFRYDFITPEFSYSEGALIDNFKIQEKWKNLKVSTNKTLYLSPKTDHIDLEFKIFNEGNYITEKTDIKFYLAKDSILNNSALQLAIEMVPLIKPGSQEYFNLQFPIEGINLEDYSYIIYSIDDGNLVKETNEDDNIGVWPLNLSGILDYPYFNTFEDTVVNGWTGYSISSSGYKSHFRFRNLLAPHEYRQQSGLRSGVMFADQVKSEQSLTFVPTNYLETPNFNFSEKSKIILSFELACMGGPEMGGAIEYSTDGGKNWQNLNDKKGTALNWYNIKKIDGINQAGWGDYQFELLPRKIDISFLGGESSVMFRFIYRSSWKYWGAQVEKGIKIDNFKVEAFELDYELVADTDIIETNIENPELELEYSISNNGNISGGLINSYFYWSLDDILDENDSLFYIQEINDVNDLKVNNFDITLKYPRDLDSLIYYLFIKIDGDNQYFELNEDNNLHKIKVIFDECINYSIDDAPQVKLISPSDESLDINYNIINNTSINGVSTNTSFYWSADSIFDENDTLIIDFLEQEVSSFSEINKTITIPNLKNITQEKYYIFYKIDASDQLIEQKENDNIGSIQILYKLPDLTLLDDSRDLFMKSHESFTLPVSISNQGKADGNNVDVSVYISSNLNFHKRLKIENLNFNRVEEGETIDTVLVIDQPFELLYDKYYILYIIDEDKTILESNNLNNIGVDTIHVEYPNIILNKVSSVDSILGDSLLINYEIFNKSDFQYDSIDISFFSSRDTLINSYELPLKKINVQIKSNEVISGKVSIPRPIYENTSSFYLKTKVNYDNKIYEIDKVDNYKFLKLNLGYPNYKYINEVIEVYPQDINNPIDIDIPITNNGHYIGDDSIDINISWSGYKDQYYHDLKQDKISRIAVNDTTIYHLTFNYPESGRSSYYIRYSLDENKRIFGDTLTDNLGYIRVYKELVNFYISEFEDITVKNNQNSISIPYTVNREYHNPFIMDTISTHFYLSLDSIYDDSDQLIIANDRVNFLQYKSSLSDTINIQLPTSSIENDYYVIYKINDDNNRLESNYTDNTGYINIAIESVLTSLDDAKYNRNQIFLFDRYLNINLYENDHQGLFDIKLINVSGQEVFSILDQDLTSQSEFLIPQKIPNGIYTVILKNNSTKKILVEKIGIF</sequence>
<dbReference type="Gene3D" id="2.60.40.10">
    <property type="entry name" value="Immunoglobulins"/>
    <property type="match status" value="4"/>
</dbReference>
<evidence type="ECO:0000313" key="4">
    <source>
        <dbReference type="Proteomes" id="UP000585050"/>
    </source>
</evidence>